<evidence type="ECO:0000256" key="1">
    <source>
        <dbReference type="PROSITE-ProRule" id="PRU00339"/>
    </source>
</evidence>
<dbReference type="PANTHER" id="PTHR47682">
    <property type="entry name" value="TETRATRICOPEPTIDE REPEAT (TPR)-CONTAINING PROTEIN"/>
    <property type="match status" value="1"/>
</dbReference>
<dbReference type="OrthoDB" id="2423701at2759"/>
<dbReference type="SUPFAM" id="SSF48452">
    <property type="entry name" value="TPR-like"/>
    <property type="match status" value="1"/>
</dbReference>
<evidence type="ECO:0000313" key="3">
    <source>
        <dbReference type="Proteomes" id="UP001141552"/>
    </source>
</evidence>
<dbReference type="SMART" id="SM00028">
    <property type="entry name" value="TPR"/>
    <property type="match status" value="3"/>
</dbReference>
<dbReference type="AlphaFoldDB" id="A0A9Q0FXG7"/>
<keyword evidence="1" id="KW-0802">TPR repeat</keyword>
<gene>
    <name evidence="2" type="ORF">Tsubulata_012374</name>
</gene>
<evidence type="ECO:0000313" key="2">
    <source>
        <dbReference type="EMBL" id="KAJ4838490.1"/>
    </source>
</evidence>
<dbReference type="Gene3D" id="3.40.30.10">
    <property type="entry name" value="Glutaredoxin"/>
    <property type="match status" value="1"/>
</dbReference>
<dbReference type="Pfam" id="PF13181">
    <property type="entry name" value="TPR_8"/>
    <property type="match status" value="1"/>
</dbReference>
<dbReference type="PANTHER" id="PTHR47682:SF1">
    <property type="entry name" value="TETRATRICOPEPTIDE REPEAT (TPR)-CONTAINING PROTEIN"/>
    <property type="match status" value="1"/>
</dbReference>
<reference evidence="2" key="2">
    <citation type="journal article" date="2023" name="Plants (Basel)">
        <title>Annotation of the Turnera subulata (Passifloraceae) Draft Genome Reveals the S-Locus Evolved after the Divergence of Turneroideae from Passifloroideae in a Stepwise Manner.</title>
        <authorList>
            <person name="Henning P.M."/>
            <person name="Roalson E.H."/>
            <person name="Mir W."/>
            <person name="McCubbin A.G."/>
            <person name="Shore J.S."/>
        </authorList>
    </citation>
    <scope>NUCLEOTIDE SEQUENCE</scope>
    <source>
        <strain evidence="2">F60SS</strain>
    </source>
</reference>
<dbReference type="InterPro" id="IPR011990">
    <property type="entry name" value="TPR-like_helical_dom_sf"/>
</dbReference>
<dbReference type="CDD" id="cd02980">
    <property type="entry name" value="TRX_Fd_family"/>
    <property type="match status" value="1"/>
</dbReference>
<dbReference type="PROSITE" id="PS50005">
    <property type="entry name" value="TPR"/>
    <property type="match status" value="1"/>
</dbReference>
<dbReference type="Gene3D" id="1.25.40.10">
    <property type="entry name" value="Tetratricopeptide repeat domain"/>
    <property type="match status" value="1"/>
</dbReference>
<sequence length="262" mass="28615">MKGEQSSFLLHNGGLWLPTHKKSLKPTSRTARHGLLTRAAHAETQEVRVCTNRTCRRQGSMQTLQVLTDLSPPDVSVKSCGCLGRCGAGPNVALLPQGIILGHCGTAAQAAQIICGYADQVDANAIQCSLEALALRKRAQKEIELENFSEAEQFLSQAIDLKPFGGLHIIYKYRAIARLATGNHVGALEDARAASRLAPQYIEAYMSEGDVFMAMGRCDEAESSYSRCLKIDPSLRRSKSFKTRIAKLEEKLVAANELTNQQ</sequence>
<dbReference type="InterPro" id="IPR019734">
    <property type="entry name" value="TPR_rpt"/>
</dbReference>
<dbReference type="SUPFAM" id="SSF52833">
    <property type="entry name" value="Thioredoxin-like"/>
    <property type="match status" value="1"/>
</dbReference>
<keyword evidence="3" id="KW-1185">Reference proteome</keyword>
<name>A0A9Q0FXG7_9ROSI</name>
<comment type="caution">
    <text evidence="2">The sequence shown here is derived from an EMBL/GenBank/DDBJ whole genome shotgun (WGS) entry which is preliminary data.</text>
</comment>
<proteinExistence type="predicted"/>
<accession>A0A9Q0FXG7</accession>
<protein>
    <submittedName>
        <fullName evidence="2">Uncharacterized protein</fullName>
    </submittedName>
</protein>
<dbReference type="Proteomes" id="UP001141552">
    <property type="component" value="Unassembled WGS sequence"/>
</dbReference>
<reference evidence="2" key="1">
    <citation type="submission" date="2022-02" db="EMBL/GenBank/DDBJ databases">
        <authorList>
            <person name="Henning P.M."/>
            <person name="McCubbin A.G."/>
            <person name="Shore J.S."/>
        </authorList>
    </citation>
    <scope>NUCLEOTIDE SEQUENCE</scope>
    <source>
        <strain evidence="2">F60SS</strain>
        <tissue evidence="2">Leaves</tissue>
    </source>
</reference>
<dbReference type="InterPro" id="IPR036249">
    <property type="entry name" value="Thioredoxin-like_sf"/>
</dbReference>
<feature type="repeat" description="TPR" evidence="1">
    <location>
        <begin position="202"/>
        <end position="235"/>
    </location>
</feature>
<organism evidence="2 3">
    <name type="scientific">Turnera subulata</name>
    <dbReference type="NCBI Taxonomy" id="218843"/>
    <lineage>
        <taxon>Eukaryota</taxon>
        <taxon>Viridiplantae</taxon>
        <taxon>Streptophyta</taxon>
        <taxon>Embryophyta</taxon>
        <taxon>Tracheophyta</taxon>
        <taxon>Spermatophyta</taxon>
        <taxon>Magnoliopsida</taxon>
        <taxon>eudicotyledons</taxon>
        <taxon>Gunneridae</taxon>
        <taxon>Pentapetalae</taxon>
        <taxon>rosids</taxon>
        <taxon>fabids</taxon>
        <taxon>Malpighiales</taxon>
        <taxon>Passifloraceae</taxon>
        <taxon>Turnera</taxon>
    </lineage>
</organism>
<dbReference type="EMBL" id="JAKUCV010003539">
    <property type="protein sequence ID" value="KAJ4838490.1"/>
    <property type="molecule type" value="Genomic_DNA"/>
</dbReference>